<dbReference type="PANTHER" id="PTHR35205">
    <property type="entry name" value="NB-ARC AND TPR DOMAIN PROTEIN"/>
    <property type="match status" value="1"/>
</dbReference>
<reference evidence="2 3" key="1">
    <citation type="journal article" date="2023" name="IMA Fungus">
        <title>Comparative genomic study of the Penicillium genus elucidates a diverse pangenome and 15 lateral gene transfer events.</title>
        <authorList>
            <person name="Petersen C."/>
            <person name="Sorensen T."/>
            <person name="Nielsen M.R."/>
            <person name="Sondergaard T.E."/>
            <person name="Sorensen J.L."/>
            <person name="Fitzpatrick D.A."/>
            <person name="Frisvad J.C."/>
            <person name="Nielsen K.L."/>
        </authorList>
    </citation>
    <scope>NUCLEOTIDE SEQUENCE [LARGE SCALE GENOMIC DNA]</scope>
    <source>
        <strain evidence="2 3">IBT 35679</strain>
    </source>
</reference>
<evidence type="ECO:0000259" key="1">
    <source>
        <dbReference type="Pfam" id="PF00931"/>
    </source>
</evidence>
<dbReference type="SUPFAM" id="SSF52540">
    <property type="entry name" value="P-loop containing nucleoside triphosphate hydrolases"/>
    <property type="match status" value="1"/>
</dbReference>
<proteinExistence type="predicted"/>
<keyword evidence="3" id="KW-1185">Reference proteome</keyword>
<dbReference type="Proteomes" id="UP001220324">
    <property type="component" value="Unassembled WGS sequence"/>
</dbReference>
<protein>
    <recommendedName>
        <fullName evidence="1">NB-ARC domain-containing protein</fullName>
    </recommendedName>
</protein>
<gene>
    <name evidence="2" type="ORF">N7494_010146</name>
</gene>
<dbReference type="InterPro" id="IPR002182">
    <property type="entry name" value="NB-ARC"/>
</dbReference>
<organism evidence="2 3">
    <name type="scientific">Penicillium frequentans</name>
    <dbReference type="NCBI Taxonomy" id="3151616"/>
    <lineage>
        <taxon>Eukaryota</taxon>
        <taxon>Fungi</taxon>
        <taxon>Dikarya</taxon>
        <taxon>Ascomycota</taxon>
        <taxon>Pezizomycotina</taxon>
        <taxon>Eurotiomycetes</taxon>
        <taxon>Eurotiomycetidae</taxon>
        <taxon>Eurotiales</taxon>
        <taxon>Aspergillaceae</taxon>
        <taxon>Penicillium</taxon>
    </lineage>
</organism>
<dbReference type="PANTHER" id="PTHR35205:SF1">
    <property type="entry name" value="ZU5 DOMAIN-CONTAINING PROTEIN"/>
    <property type="match status" value="1"/>
</dbReference>
<name>A0AAD6CSZ5_9EURO</name>
<dbReference type="InterPro" id="IPR027417">
    <property type="entry name" value="P-loop_NTPase"/>
</dbReference>
<dbReference type="Pfam" id="PF00931">
    <property type="entry name" value="NB-ARC"/>
    <property type="match status" value="1"/>
</dbReference>
<evidence type="ECO:0000313" key="2">
    <source>
        <dbReference type="EMBL" id="KAJ5533594.1"/>
    </source>
</evidence>
<dbReference type="AlphaFoldDB" id="A0AAD6CSZ5"/>
<dbReference type="GO" id="GO:0043531">
    <property type="term" value="F:ADP binding"/>
    <property type="evidence" value="ECO:0007669"/>
    <property type="project" value="InterPro"/>
</dbReference>
<feature type="domain" description="NB-ARC" evidence="1">
    <location>
        <begin position="55"/>
        <end position="213"/>
    </location>
</feature>
<sequence>MTANIYMTERAQTPTEPLSTVPFSRNPEFVDRGSLMADTTLLSDIHEKCSAPDARLALVGMGGVGKSQMVIEYCYRTRVTSPGTWVFWVHASNAFRFEQGYREIAEQARIPRCRDSDADLMRSVVNWLRDLKRKWILVLDNLDDNRFLNEPRYSEGGEVDAKMPPVGYLPHSANGSIIITTRDRRVALDLVDDNCIVQIDPMTQPEAVSLLDRMLGDQGKEPNRADVLKLAETLEYMPLAIEQAAAYIRRQFPLYSIQQYIRDFERSDDERLRLLAHEAGRHYRDWEAKNSILVTWQLSFNQIRAENPSAAALLSLMSFFDRQAIPEALLHIQSTEHDQNDMHDTSISTLNKGGIWVEVRTPIRGRVRQVLHDRFNWLRPSFWTAGARSRDHQIPKPAELATRNWLKFNGEFDKWLEDFMCRLENAITQDNYEQQGWAACRLLLPHVESARLQRPSSDALVIQWGILLYRTACYLSEGEVPGVLLPLLLASKQAFEQCLGPENKLTIYSAIHVAFTHSKADCKMQSYKH</sequence>
<comment type="caution">
    <text evidence="2">The sequence shown here is derived from an EMBL/GenBank/DDBJ whole genome shotgun (WGS) entry which is preliminary data.</text>
</comment>
<dbReference type="EMBL" id="JAQIZZ010000007">
    <property type="protein sequence ID" value="KAJ5533594.1"/>
    <property type="molecule type" value="Genomic_DNA"/>
</dbReference>
<accession>A0AAD6CSZ5</accession>
<evidence type="ECO:0000313" key="3">
    <source>
        <dbReference type="Proteomes" id="UP001220324"/>
    </source>
</evidence>
<dbReference type="Gene3D" id="3.40.50.300">
    <property type="entry name" value="P-loop containing nucleotide triphosphate hydrolases"/>
    <property type="match status" value="1"/>
</dbReference>